<dbReference type="Proteomes" id="UP001648503">
    <property type="component" value="Unassembled WGS sequence"/>
</dbReference>
<accession>A0ABQ8F4E1</accession>
<evidence type="ECO:0000313" key="2">
    <source>
        <dbReference type="EMBL" id="KAH6591988.1"/>
    </source>
</evidence>
<evidence type="ECO:0000313" key="3">
    <source>
        <dbReference type="Proteomes" id="UP001648503"/>
    </source>
</evidence>
<protein>
    <submittedName>
        <fullName evidence="2">Uncharacterized protein</fullName>
    </submittedName>
</protein>
<dbReference type="EMBL" id="JAFCIX010000392">
    <property type="protein sequence ID" value="KAH6591988.1"/>
    <property type="molecule type" value="Genomic_DNA"/>
</dbReference>
<gene>
    <name evidence="2" type="ORF">BASA50_008387</name>
</gene>
<sequence>MSKPSQDNSLSARQHALASPPPPPPQNCSTQCTPSSDPNPSNPKQSDPLSPQDPDPCGTQIESQCASQTKNQPPYPTNLVQPSTTTVPKIISPLDSLGLADLVPLKQSDSASIPTPPVYLLDTRRTPRRMRYSHCQAAFEAPPPLSYISEEEEKEDVVEVEVEENPEIRISSRLFRIVRQKPGPNDNIMISISPVHKRPAEIIPLRECDDDDDDDGVDTIQTLYIFPKPIVNLGPTSDRRGSSTQPTPTPVGTLVGVMRTPIWPSPIDHPLFNACTIPKAMPIDMSLLEITPFLEPEPPAITTHLPKRIYHAVSSWVSDRLRRSLDDPYSQMMEPFTMIQSRSIPTMVFTTPPDAPDFLSIEQRVRSRRVLKLRSNVGVGSKRNRPVQRRLPPPPPLVGKSPAFVRSADSTLATTTRPLTPVDSVDVDCNRVVTSNSTKDGEIEETEETEGVAPASTSRSSWSILRRFRVSTQPVAKVNSTLASTMMDGAYSRQCNITISDRERRRLARLENSLDGDYDSINQEWLSMMGEPTYFIHKRSLEPHPRTVTFNHNVTAMPFFKANSVSHLLEIHPGDETDIAGAVAISSAAALSDNPTHLEELAQLHSDEQQSQAVVGPVLDEPPRRMSVAERVQSYEAKTVSSITSVGYCIPAPIQTCRSVPTAAVIPTKIPSVYPIVVIPAAAVKTPILSDTPAPVEKESPSGNTPKKTFLRMLSCDAWSRFGQSSMSTHSIPQGSSTVQPILHLGLEATDMSDMPDMLPTMASTTTQKLCELGSPPDIHQPEPLSHSSKFKSIFKFRFRLGRRNITSVSNTGLDELRDSTNTVDSGYNSNRSSISSAFDATKLWFKTNMGKKSNVVGATSPPATPLASVDIVSPETLPTGAQDTVVL</sequence>
<organism evidence="2 3">
    <name type="scientific">Batrachochytrium salamandrivorans</name>
    <dbReference type="NCBI Taxonomy" id="1357716"/>
    <lineage>
        <taxon>Eukaryota</taxon>
        <taxon>Fungi</taxon>
        <taxon>Fungi incertae sedis</taxon>
        <taxon>Chytridiomycota</taxon>
        <taxon>Chytridiomycota incertae sedis</taxon>
        <taxon>Chytridiomycetes</taxon>
        <taxon>Rhizophydiales</taxon>
        <taxon>Rhizophydiales incertae sedis</taxon>
        <taxon>Batrachochytrium</taxon>
    </lineage>
</organism>
<evidence type="ECO:0000256" key="1">
    <source>
        <dbReference type="SAM" id="MobiDB-lite"/>
    </source>
</evidence>
<reference evidence="2 3" key="1">
    <citation type="submission" date="2021-02" db="EMBL/GenBank/DDBJ databases">
        <title>Variation within the Batrachochytrium salamandrivorans European outbreak.</title>
        <authorList>
            <person name="Kelly M."/>
            <person name="Pasmans F."/>
            <person name="Shea T.P."/>
            <person name="Munoz J.F."/>
            <person name="Carranza S."/>
            <person name="Cuomo C.A."/>
            <person name="Martel A."/>
        </authorList>
    </citation>
    <scope>NUCLEOTIDE SEQUENCE [LARGE SCALE GENOMIC DNA]</scope>
    <source>
        <strain evidence="2 3">AMFP18/2</strain>
    </source>
</reference>
<proteinExistence type="predicted"/>
<feature type="region of interest" description="Disordered" evidence="1">
    <location>
        <begin position="234"/>
        <end position="253"/>
    </location>
</feature>
<keyword evidence="3" id="KW-1185">Reference proteome</keyword>
<feature type="region of interest" description="Disordered" evidence="1">
    <location>
        <begin position="379"/>
        <end position="402"/>
    </location>
</feature>
<comment type="caution">
    <text evidence="2">The sequence shown here is derived from an EMBL/GenBank/DDBJ whole genome shotgun (WGS) entry which is preliminary data.</text>
</comment>
<feature type="region of interest" description="Disordered" evidence="1">
    <location>
        <begin position="1"/>
        <end position="82"/>
    </location>
</feature>
<feature type="compositionally biased region" description="Polar residues" evidence="1">
    <location>
        <begin position="27"/>
        <end position="39"/>
    </location>
</feature>
<feature type="compositionally biased region" description="Polar residues" evidence="1">
    <location>
        <begin position="1"/>
        <end position="12"/>
    </location>
</feature>
<feature type="compositionally biased region" description="Polar residues" evidence="1">
    <location>
        <begin position="60"/>
        <end position="82"/>
    </location>
</feature>
<name>A0ABQ8F4E1_9FUNG</name>
<feature type="region of interest" description="Disordered" evidence="1">
    <location>
        <begin position="436"/>
        <end position="455"/>
    </location>
</feature>
<feature type="compositionally biased region" description="Low complexity" evidence="1">
    <location>
        <begin position="43"/>
        <end position="56"/>
    </location>
</feature>